<feature type="transmembrane region" description="Helical" evidence="18">
    <location>
        <begin position="21"/>
        <end position="43"/>
    </location>
</feature>
<dbReference type="AlphaFoldDB" id="A0A1U7HR25"/>
<name>A0A1U7HR25_9CYAN</name>
<accession>A0A1U7HR25</accession>
<dbReference type="GO" id="GO:0005524">
    <property type="term" value="F:ATP binding"/>
    <property type="evidence" value="ECO:0007669"/>
    <property type="project" value="UniProtKB-KW"/>
</dbReference>
<keyword evidence="6" id="KW-1003">Cell membrane</keyword>
<feature type="domain" description="Polysaccharide chain length determinant N-terminal" evidence="19">
    <location>
        <begin position="8"/>
        <end position="103"/>
    </location>
</feature>
<dbReference type="InterPro" id="IPR005702">
    <property type="entry name" value="Wzc-like_C"/>
</dbReference>
<comment type="catalytic activity">
    <reaction evidence="16">
        <text>L-tyrosyl-[protein] + ATP = O-phospho-L-tyrosyl-[protein] + ADP + H(+)</text>
        <dbReference type="Rhea" id="RHEA:10596"/>
        <dbReference type="Rhea" id="RHEA-COMP:10136"/>
        <dbReference type="Rhea" id="RHEA-COMP:20101"/>
        <dbReference type="ChEBI" id="CHEBI:15378"/>
        <dbReference type="ChEBI" id="CHEBI:30616"/>
        <dbReference type="ChEBI" id="CHEBI:46858"/>
        <dbReference type="ChEBI" id="CHEBI:61978"/>
        <dbReference type="ChEBI" id="CHEBI:456216"/>
        <dbReference type="EC" id="2.7.10.2"/>
    </reaction>
</comment>
<evidence type="ECO:0000256" key="1">
    <source>
        <dbReference type="ARBA" id="ARBA00004429"/>
    </source>
</evidence>
<dbReference type="GO" id="GO:0042802">
    <property type="term" value="F:identical protein binding"/>
    <property type="evidence" value="ECO:0007669"/>
    <property type="project" value="UniProtKB-ARBA"/>
</dbReference>
<dbReference type="InterPro" id="IPR025669">
    <property type="entry name" value="AAA_dom"/>
</dbReference>
<keyword evidence="14 18" id="KW-0472">Membrane</keyword>
<evidence type="ECO:0000256" key="13">
    <source>
        <dbReference type="ARBA" id="ARBA00022989"/>
    </source>
</evidence>
<comment type="similarity">
    <text evidence="4">Belongs to the etk/wzc family.</text>
</comment>
<dbReference type="PANTHER" id="PTHR32309">
    <property type="entry name" value="TYROSINE-PROTEIN KINASE"/>
    <property type="match status" value="1"/>
</dbReference>
<evidence type="ECO:0000256" key="15">
    <source>
        <dbReference type="ARBA" id="ARBA00023137"/>
    </source>
</evidence>
<dbReference type="EC" id="2.7.10.2" evidence="5"/>
<evidence type="ECO:0000256" key="17">
    <source>
        <dbReference type="SAM" id="Coils"/>
    </source>
</evidence>
<dbReference type="InterPro" id="IPR032807">
    <property type="entry name" value="GNVR"/>
</dbReference>
<protein>
    <recommendedName>
        <fullName evidence="5">non-specific protein-tyrosine kinase</fullName>
        <ecNumber evidence="5">2.7.10.2</ecNumber>
    </recommendedName>
</protein>
<feature type="domain" description="Tyrosine-protein kinase G-rich" evidence="21">
    <location>
        <begin position="375"/>
        <end position="450"/>
    </location>
</feature>
<evidence type="ECO:0000256" key="18">
    <source>
        <dbReference type="SAM" id="Phobius"/>
    </source>
</evidence>
<dbReference type="InterPro" id="IPR003856">
    <property type="entry name" value="LPS_length_determ_N"/>
</dbReference>
<evidence type="ECO:0000256" key="10">
    <source>
        <dbReference type="ARBA" id="ARBA00022741"/>
    </source>
</evidence>
<evidence type="ECO:0000256" key="2">
    <source>
        <dbReference type="ARBA" id="ARBA00006683"/>
    </source>
</evidence>
<organism evidence="22 23">
    <name type="scientific">Hydrococcus rivularis NIES-593</name>
    <dbReference type="NCBI Taxonomy" id="1921803"/>
    <lineage>
        <taxon>Bacteria</taxon>
        <taxon>Bacillati</taxon>
        <taxon>Cyanobacteriota</taxon>
        <taxon>Cyanophyceae</taxon>
        <taxon>Pleurocapsales</taxon>
        <taxon>Hydrococcaceae</taxon>
        <taxon>Hydrococcus</taxon>
    </lineage>
</organism>
<evidence type="ECO:0000256" key="7">
    <source>
        <dbReference type="ARBA" id="ARBA00022519"/>
    </source>
</evidence>
<reference evidence="22 23" key="1">
    <citation type="submission" date="2016-11" db="EMBL/GenBank/DDBJ databases">
        <title>Draft Genome Sequences of Nine Cyanobacterial Strains from Diverse Habitats.</title>
        <authorList>
            <person name="Zhu T."/>
            <person name="Hou S."/>
            <person name="Lu X."/>
            <person name="Hess W.R."/>
        </authorList>
    </citation>
    <scope>NUCLEOTIDE SEQUENCE [LARGE SCALE GENOMIC DNA]</scope>
    <source>
        <strain evidence="22 23">NIES-593</strain>
    </source>
</reference>
<gene>
    <name evidence="22" type="ORF">NIES593_02900</name>
</gene>
<dbReference type="Pfam" id="PF02706">
    <property type="entry name" value="Wzz"/>
    <property type="match status" value="1"/>
</dbReference>
<comment type="subcellular location">
    <subcellularLocation>
        <location evidence="1">Cell inner membrane</location>
        <topology evidence="1">Multi-pass membrane protein</topology>
    </subcellularLocation>
</comment>
<keyword evidence="9 18" id="KW-0812">Transmembrane</keyword>
<evidence type="ECO:0000256" key="8">
    <source>
        <dbReference type="ARBA" id="ARBA00022679"/>
    </source>
</evidence>
<dbReference type="GO" id="GO:0005886">
    <property type="term" value="C:plasma membrane"/>
    <property type="evidence" value="ECO:0007669"/>
    <property type="project" value="UniProtKB-SubCell"/>
</dbReference>
<dbReference type="PANTHER" id="PTHR32309:SF13">
    <property type="entry name" value="FERRIC ENTEROBACTIN TRANSPORT PROTEIN FEPE"/>
    <property type="match status" value="1"/>
</dbReference>
<feature type="coiled-coil region" evidence="17">
    <location>
        <begin position="340"/>
        <end position="390"/>
    </location>
</feature>
<evidence type="ECO:0000259" key="21">
    <source>
        <dbReference type="Pfam" id="PF13807"/>
    </source>
</evidence>
<dbReference type="Proteomes" id="UP000186868">
    <property type="component" value="Unassembled WGS sequence"/>
</dbReference>
<dbReference type="InterPro" id="IPR027417">
    <property type="entry name" value="P-loop_NTPase"/>
</dbReference>
<dbReference type="STRING" id="1921803.NIES593_02900"/>
<evidence type="ECO:0000256" key="5">
    <source>
        <dbReference type="ARBA" id="ARBA00011903"/>
    </source>
</evidence>
<evidence type="ECO:0000256" key="3">
    <source>
        <dbReference type="ARBA" id="ARBA00007316"/>
    </source>
</evidence>
<keyword evidence="10" id="KW-0547">Nucleotide-binding</keyword>
<dbReference type="Gene3D" id="3.40.50.300">
    <property type="entry name" value="P-loop containing nucleotide triphosphate hydrolases"/>
    <property type="match status" value="1"/>
</dbReference>
<dbReference type="GO" id="GO:0004715">
    <property type="term" value="F:non-membrane spanning protein tyrosine kinase activity"/>
    <property type="evidence" value="ECO:0007669"/>
    <property type="project" value="UniProtKB-EC"/>
</dbReference>
<feature type="coiled-coil region" evidence="17">
    <location>
        <begin position="784"/>
        <end position="819"/>
    </location>
</feature>
<evidence type="ECO:0000256" key="14">
    <source>
        <dbReference type="ARBA" id="ARBA00023136"/>
    </source>
</evidence>
<keyword evidence="13 18" id="KW-1133">Transmembrane helix</keyword>
<evidence type="ECO:0000256" key="9">
    <source>
        <dbReference type="ARBA" id="ARBA00022692"/>
    </source>
</evidence>
<dbReference type="CDD" id="cd05387">
    <property type="entry name" value="BY-kinase"/>
    <property type="match status" value="1"/>
</dbReference>
<evidence type="ECO:0000256" key="12">
    <source>
        <dbReference type="ARBA" id="ARBA00022840"/>
    </source>
</evidence>
<evidence type="ECO:0000256" key="4">
    <source>
        <dbReference type="ARBA" id="ARBA00008883"/>
    </source>
</evidence>
<dbReference type="OrthoDB" id="9758283at2"/>
<keyword evidence="15" id="KW-0829">Tyrosine-protein kinase</keyword>
<keyword evidence="12" id="KW-0067">ATP-binding</keyword>
<evidence type="ECO:0000313" key="23">
    <source>
        <dbReference type="Proteomes" id="UP000186868"/>
    </source>
</evidence>
<dbReference type="RefSeq" id="WP_073598152.1">
    <property type="nucleotide sequence ID" value="NZ_MRCB01000002.1"/>
</dbReference>
<keyword evidence="11" id="KW-0418">Kinase</keyword>
<keyword evidence="7" id="KW-0997">Cell inner membrane</keyword>
<comment type="similarity">
    <text evidence="3">Belongs to the CpsD/CapB family.</text>
</comment>
<evidence type="ECO:0000259" key="19">
    <source>
        <dbReference type="Pfam" id="PF02706"/>
    </source>
</evidence>
<evidence type="ECO:0000256" key="16">
    <source>
        <dbReference type="ARBA" id="ARBA00051245"/>
    </source>
</evidence>
<feature type="domain" description="AAA" evidence="20">
    <location>
        <begin position="530"/>
        <end position="669"/>
    </location>
</feature>
<dbReference type="EMBL" id="MRCB01000002">
    <property type="protein sequence ID" value="OKH26042.1"/>
    <property type="molecule type" value="Genomic_DNA"/>
</dbReference>
<evidence type="ECO:0000256" key="11">
    <source>
        <dbReference type="ARBA" id="ARBA00022777"/>
    </source>
</evidence>
<evidence type="ECO:0000259" key="20">
    <source>
        <dbReference type="Pfam" id="PF13614"/>
    </source>
</evidence>
<dbReference type="FunFam" id="3.40.50.300:FF:000527">
    <property type="entry name" value="Tyrosine-protein kinase etk"/>
    <property type="match status" value="1"/>
</dbReference>
<evidence type="ECO:0000313" key="22">
    <source>
        <dbReference type="EMBL" id="OKH26042.1"/>
    </source>
</evidence>
<proteinExistence type="inferred from homology"/>
<keyword evidence="23" id="KW-1185">Reference proteome</keyword>
<evidence type="ECO:0000256" key="6">
    <source>
        <dbReference type="ARBA" id="ARBA00022475"/>
    </source>
</evidence>
<comment type="similarity">
    <text evidence="2">Belongs to the CpsC/CapA family.</text>
</comment>
<keyword evidence="8" id="KW-0808">Transferase</keyword>
<dbReference type="Pfam" id="PF13807">
    <property type="entry name" value="GNVR"/>
    <property type="match status" value="1"/>
</dbReference>
<keyword evidence="17" id="KW-0175">Coiled coil</keyword>
<dbReference type="SUPFAM" id="SSF52540">
    <property type="entry name" value="P-loop containing nucleoside triphosphate hydrolases"/>
    <property type="match status" value="1"/>
</dbReference>
<dbReference type="Pfam" id="PF13614">
    <property type="entry name" value="AAA_31"/>
    <property type="match status" value="1"/>
</dbReference>
<dbReference type="InterPro" id="IPR050445">
    <property type="entry name" value="Bact_polysacc_biosynth/exp"/>
</dbReference>
<sequence>MEDRELLDLDFGKYLIALKRRWVSMVGVFLATVGLSALSITLLKPSYQAEGKLLFKEDRTTMLMGLGNEIGQLKPLVSTQNPLNTQIEILTSTPLLQKTIDALNLKDKEGKPLKPKDFKKRLEVKIIGGTDVLKVVYTSSDPKLAAAVVNQLIQFYREIDILNKRDEAQAARKSIANQLPKAEAALSQAEIALRQFKLQNKIVDLAEESKSAVEKIKILDNDIATTKARFEGVEAQVKAWRKQLGLSFEQAIAAQILSKSPAIQAIFKDLEQVEQDLANERSRYQESHPIVATLKEKQTEIRDNLQRQIRKTLGSEARIPDGLLENNRDRQTQNLMEDYIQIEKKRLDLAQQLLSQYNSKAAYQRRADLLPKLEQKQRVLERQLETARTTYISLFQKIQEAQLAAQKDSTNVSIVEEAIVPEKPQLSQPLKVLALGTILGAFLSTTAVLVLERKDRTLKTVKEIKQLFGYPLLGIVPSLDRPKKSARLDENSELPIPTLVVQNTPDSPISESYRMLQSNLKFLSSDRQQKIIVVTSSVSKEGKSTVAANLAAAMAQVGHKVLLVDANLHHPIQHRIWELYPNVGLSNLLVEQIALSKALKQAVIPNLDILSSGVIPPSPATILDSQRMTLLLREFTRKYDFVIIDTPSLNLAADAPILSRMADGMLLVVKPGVVERDSAIFAKEILEQSGQNVLGIVVNGVIPDREPYSYYYFAPESKQESASNNKYSEVRENRLPPSWSMASNEFSLDDDSTSSIGLGNTSIHELEQIALDFQYNWEQLQSLVNDQEEELVMQEQTIKELQERLNRASQRERLTLEQELAYELEKQKMLRATLVGQRDNLQKRHELLRQYQVLQREQVYRSQDT</sequence>
<comment type="caution">
    <text evidence="22">The sequence shown here is derived from an EMBL/GenBank/DDBJ whole genome shotgun (WGS) entry which is preliminary data.</text>
</comment>
<dbReference type="NCBIfam" id="TIGR01007">
    <property type="entry name" value="eps_fam"/>
    <property type="match status" value="1"/>
</dbReference>